<evidence type="ECO:0000313" key="2">
    <source>
        <dbReference type="Proteomes" id="UP000586976"/>
    </source>
</evidence>
<gene>
    <name evidence="1" type="ORF">H1V43_32025</name>
</gene>
<name>A0A7W2D6X9_9ACTN</name>
<keyword evidence="2" id="KW-1185">Reference proteome</keyword>
<protein>
    <submittedName>
        <fullName evidence="1">Uncharacterized protein</fullName>
    </submittedName>
</protein>
<dbReference type="Proteomes" id="UP000586976">
    <property type="component" value="Unassembled WGS sequence"/>
</dbReference>
<reference evidence="1 2" key="1">
    <citation type="submission" date="2020-07" db="EMBL/GenBank/DDBJ databases">
        <title>Streptomyces isolated from Indian soil.</title>
        <authorList>
            <person name="Mandal S."/>
            <person name="Maiti P.K."/>
        </authorList>
    </citation>
    <scope>NUCLEOTIDE SEQUENCE [LARGE SCALE GENOMIC DNA]</scope>
    <source>
        <strain evidence="1 2">PSKA54</strain>
    </source>
</reference>
<dbReference type="RefSeq" id="WP_181867331.1">
    <property type="nucleotide sequence ID" value="NZ_JACEQY010000049.1"/>
</dbReference>
<organism evidence="1 2">
    <name type="scientific">Streptomyces himalayensis subsp. aureolus</name>
    <dbReference type="NCBI Taxonomy" id="2758039"/>
    <lineage>
        <taxon>Bacteria</taxon>
        <taxon>Bacillati</taxon>
        <taxon>Actinomycetota</taxon>
        <taxon>Actinomycetes</taxon>
        <taxon>Kitasatosporales</taxon>
        <taxon>Streptomycetaceae</taxon>
        <taxon>Streptomyces</taxon>
        <taxon>Streptomyces himalayensis</taxon>
    </lineage>
</organism>
<accession>A0A7W2D6X9</accession>
<proteinExistence type="predicted"/>
<sequence length="56" mass="6402">MEKCPRCATASLADPENGLPWCAQCGRFFGLSLPSCRGLWWWRNAPTRTPARLREH</sequence>
<comment type="caution">
    <text evidence="1">The sequence shown here is derived from an EMBL/GenBank/DDBJ whole genome shotgun (WGS) entry which is preliminary data.</text>
</comment>
<dbReference type="AlphaFoldDB" id="A0A7W2D6X9"/>
<dbReference type="EMBL" id="JACEQY010000049">
    <property type="protein sequence ID" value="MBA4865893.1"/>
    <property type="molecule type" value="Genomic_DNA"/>
</dbReference>
<evidence type="ECO:0000313" key="1">
    <source>
        <dbReference type="EMBL" id="MBA4865893.1"/>
    </source>
</evidence>